<evidence type="ECO:0000313" key="2">
    <source>
        <dbReference type="EMBL" id="CAG8825895.1"/>
    </source>
</evidence>
<evidence type="ECO:0000256" key="1">
    <source>
        <dbReference type="SAM" id="MobiDB-lite"/>
    </source>
</evidence>
<keyword evidence="3" id="KW-1185">Reference proteome</keyword>
<dbReference type="EMBL" id="CAJVQB010038100">
    <property type="protein sequence ID" value="CAG8825895.1"/>
    <property type="molecule type" value="Genomic_DNA"/>
</dbReference>
<organism evidence="2 3">
    <name type="scientific">Gigaspora margarita</name>
    <dbReference type="NCBI Taxonomy" id="4874"/>
    <lineage>
        <taxon>Eukaryota</taxon>
        <taxon>Fungi</taxon>
        <taxon>Fungi incertae sedis</taxon>
        <taxon>Mucoromycota</taxon>
        <taxon>Glomeromycotina</taxon>
        <taxon>Glomeromycetes</taxon>
        <taxon>Diversisporales</taxon>
        <taxon>Gigasporaceae</taxon>
        <taxon>Gigaspora</taxon>
    </lineage>
</organism>
<protein>
    <submittedName>
        <fullName evidence="2">15725_t:CDS:1</fullName>
    </submittedName>
</protein>
<proteinExistence type="predicted"/>
<gene>
    <name evidence="2" type="ORF">GMARGA_LOCUS28963</name>
</gene>
<sequence length="93" mass="10322">NQDDYENNTQSKDDIADDLNEPCEVVSKNELAVLSEGMHLPTISNNSSGKMIQIPIETVDKLDKYEGMNGVLKAYSTNFATQNKDLQSSIKAR</sequence>
<dbReference type="Proteomes" id="UP000789901">
    <property type="component" value="Unassembled WGS sequence"/>
</dbReference>
<evidence type="ECO:0000313" key="3">
    <source>
        <dbReference type="Proteomes" id="UP000789901"/>
    </source>
</evidence>
<feature type="region of interest" description="Disordered" evidence="1">
    <location>
        <begin position="1"/>
        <end position="21"/>
    </location>
</feature>
<reference evidence="2 3" key="1">
    <citation type="submission" date="2021-06" db="EMBL/GenBank/DDBJ databases">
        <authorList>
            <person name="Kallberg Y."/>
            <person name="Tangrot J."/>
            <person name="Rosling A."/>
        </authorList>
    </citation>
    <scope>NUCLEOTIDE SEQUENCE [LARGE SCALE GENOMIC DNA]</scope>
    <source>
        <strain evidence="2 3">120-4 pot B 10/14</strain>
    </source>
</reference>
<name>A0ABN7WBW3_GIGMA</name>
<accession>A0ABN7WBW3</accession>
<feature type="non-terminal residue" evidence="2">
    <location>
        <position position="1"/>
    </location>
</feature>
<comment type="caution">
    <text evidence="2">The sequence shown here is derived from an EMBL/GenBank/DDBJ whole genome shotgun (WGS) entry which is preliminary data.</text>
</comment>